<name>A0AAP8SPX0_9GAMM</name>
<gene>
    <name evidence="1" type="ORF">C0029_05535</name>
</gene>
<evidence type="ECO:0000313" key="1">
    <source>
        <dbReference type="EMBL" id="PLW88021.1"/>
    </source>
</evidence>
<protein>
    <submittedName>
        <fullName evidence="1">Uncharacterized protein</fullName>
    </submittedName>
</protein>
<evidence type="ECO:0000313" key="2">
    <source>
        <dbReference type="Proteomes" id="UP000235162"/>
    </source>
</evidence>
<sequence>MTKLVELDLEFDFSDAIEAIQFDEDLSHGNSCMKRVDFIAEYEDFYLFIEVKDPDDPAAANPQAFVQKLRSDELIRSLAGKYRDSLLFRILANKCNKDMHYVVLFSMASLEPALLLSKQDALHREIPLNHDDWRIPSARSCVILNLKQYKIRFGENSVRRISDGGA</sequence>
<comment type="caution">
    <text evidence="1">The sequence shown here is derived from an EMBL/GenBank/DDBJ whole genome shotgun (WGS) entry which is preliminary data.</text>
</comment>
<dbReference type="KEGG" id="hja:BST95_12650"/>
<organism evidence="1 2">
    <name type="scientific">Halioglobus japonicus</name>
    <dbReference type="NCBI Taxonomy" id="930805"/>
    <lineage>
        <taxon>Bacteria</taxon>
        <taxon>Pseudomonadati</taxon>
        <taxon>Pseudomonadota</taxon>
        <taxon>Gammaproteobacteria</taxon>
        <taxon>Cellvibrionales</taxon>
        <taxon>Halieaceae</taxon>
        <taxon>Halioglobus</taxon>
    </lineage>
</organism>
<keyword evidence="2" id="KW-1185">Reference proteome</keyword>
<dbReference type="EMBL" id="PKUR01000001">
    <property type="protein sequence ID" value="PLW88021.1"/>
    <property type="molecule type" value="Genomic_DNA"/>
</dbReference>
<accession>A0AAP8SPX0</accession>
<dbReference type="RefSeq" id="WP_084199898.1">
    <property type="nucleotide sequence ID" value="NZ_BMYL01000005.1"/>
</dbReference>
<dbReference type="AlphaFoldDB" id="A0AAP8SPX0"/>
<reference evidence="1 2" key="1">
    <citation type="submission" date="2018-01" db="EMBL/GenBank/DDBJ databases">
        <title>The draft genome sequence of Halioglobus japonicus S1-36.</title>
        <authorList>
            <person name="Du Z.-J."/>
            <person name="Shi M.-J."/>
        </authorList>
    </citation>
    <scope>NUCLEOTIDE SEQUENCE [LARGE SCALE GENOMIC DNA]</scope>
    <source>
        <strain evidence="1 2">S1-36</strain>
    </source>
</reference>
<proteinExistence type="predicted"/>
<dbReference type="Proteomes" id="UP000235162">
    <property type="component" value="Unassembled WGS sequence"/>
</dbReference>